<evidence type="ECO:0000256" key="4">
    <source>
        <dbReference type="SAM" id="MobiDB-lite"/>
    </source>
</evidence>
<evidence type="ECO:0000256" key="2">
    <source>
        <dbReference type="ARBA" id="ARBA00023002"/>
    </source>
</evidence>
<dbReference type="SUPFAM" id="SSF51735">
    <property type="entry name" value="NAD(P)-binding Rossmann-fold domains"/>
    <property type="match status" value="1"/>
</dbReference>
<dbReference type="InterPro" id="IPR036291">
    <property type="entry name" value="NAD(P)-bd_dom_sf"/>
</dbReference>
<dbReference type="PIRSF" id="PIRSF000126">
    <property type="entry name" value="11-beta-HSD1"/>
    <property type="match status" value="1"/>
</dbReference>
<dbReference type="Gene3D" id="3.40.50.720">
    <property type="entry name" value="NAD(P)-binding Rossmann-like Domain"/>
    <property type="match status" value="1"/>
</dbReference>
<dbReference type="AlphaFoldDB" id="A0A4Q7IYY1"/>
<sequence>MTTAERPLAVVTGASSGIGLELAATFARNGFDLLIAAEDEGIEVAADGLRGAGVAVRAVRADLAGYDGVEHLVEEVTAAGRPVDSLIVNAGVATAGAFAGDETTLEDQLRVVNLNVTSAVHLTKRLVPAMVRLGAGRVLFTSSIAGASPGPFYATYAASKAFLTSFAGALREELAEHGVTVTALLPGPTDTEFFDRAGMRDTKVATGDKDDPADVATEAYRALMEGKDKVVAGSAGNVLQEAAGRLLPDQAKARQQRRMAEPGSGSR</sequence>
<feature type="region of interest" description="Disordered" evidence="4">
    <location>
        <begin position="246"/>
        <end position="267"/>
    </location>
</feature>
<dbReference type="OrthoDB" id="9797538at2"/>
<evidence type="ECO:0000256" key="3">
    <source>
        <dbReference type="RuleBase" id="RU000363"/>
    </source>
</evidence>
<proteinExistence type="inferred from homology"/>
<comment type="similarity">
    <text evidence="1 3">Belongs to the short-chain dehydrogenases/reductases (SDR) family.</text>
</comment>
<dbReference type="InterPro" id="IPR002347">
    <property type="entry name" value="SDR_fam"/>
</dbReference>
<dbReference type="RefSeq" id="WP_130478911.1">
    <property type="nucleotide sequence ID" value="NZ_SFCC01000018.1"/>
</dbReference>
<evidence type="ECO:0000313" key="6">
    <source>
        <dbReference type="Proteomes" id="UP000292003"/>
    </source>
</evidence>
<dbReference type="PROSITE" id="PS00061">
    <property type="entry name" value="ADH_SHORT"/>
    <property type="match status" value="1"/>
</dbReference>
<dbReference type="InterPro" id="IPR020904">
    <property type="entry name" value="Sc_DH/Rdtase_CS"/>
</dbReference>
<keyword evidence="2" id="KW-0560">Oxidoreductase</keyword>
<dbReference type="GO" id="GO:0016491">
    <property type="term" value="F:oxidoreductase activity"/>
    <property type="evidence" value="ECO:0007669"/>
    <property type="project" value="UniProtKB-KW"/>
</dbReference>
<dbReference type="Proteomes" id="UP000292003">
    <property type="component" value="Unassembled WGS sequence"/>
</dbReference>
<dbReference type="GO" id="GO:0016020">
    <property type="term" value="C:membrane"/>
    <property type="evidence" value="ECO:0007669"/>
    <property type="project" value="TreeGrafter"/>
</dbReference>
<dbReference type="Pfam" id="PF00106">
    <property type="entry name" value="adh_short"/>
    <property type="match status" value="1"/>
</dbReference>
<dbReference type="PANTHER" id="PTHR44196:SF2">
    <property type="entry name" value="SHORT-CHAIN DEHYDROGENASE-RELATED"/>
    <property type="match status" value="1"/>
</dbReference>
<gene>
    <name evidence="5" type="ORF">EWH70_29935</name>
</gene>
<evidence type="ECO:0000256" key="1">
    <source>
        <dbReference type="ARBA" id="ARBA00006484"/>
    </source>
</evidence>
<organism evidence="5 6">
    <name type="scientific">Amycolatopsis suaedae</name>
    <dbReference type="NCBI Taxonomy" id="2510978"/>
    <lineage>
        <taxon>Bacteria</taxon>
        <taxon>Bacillati</taxon>
        <taxon>Actinomycetota</taxon>
        <taxon>Actinomycetes</taxon>
        <taxon>Pseudonocardiales</taxon>
        <taxon>Pseudonocardiaceae</taxon>
        <taxon>Amycolatopsis</taxon>
    </lineage>
</organism>
<reference evidence="5 6" key="1">
    <citation type="submission" date="2019-02" db="EMBL/GenBank/DDBJ databases">
        <title>Draft genome sequence of Amycolatopsis sp. 8-3EHSu isolated from roots of Suaeda maritima.</title>
        <authorList>
            <person name="Duangmal K."/>
            <person name="Chantavorakit T."/>
        </authorList>
    </citation>
    <scope>NUCLEOTIDE SEQUENCE [LARGE SCALE GENOMIC DNA]</scope>
    <source>
        <strain evidence="5 6">8-3EHSu</strain>
    </source>
</reference>
<dbReference type="PRINTS" id="PR00081">
    <property type="entry name" value="GDHRDH"/>
</dbReference>
<dbReference type="EMBL" id="SFCC01000018">
    <property type="protein sequence ID" value="RZQ60210.1"/>
    <property type="molecule type" value="Genomic_DNA"/>
</dbReference>
<accession>A0A4Q7IYY1</accession>
<dbReference type="CDD" id="cd05233">
    <property type="entry name" value="SDR_c"/>
    <property type="match status" value="1"/>
</dbReference>
<dbReference type="PANTHER" id="PTHR44196">
    <property type="entry name" value="DEHYDROGENASE/REDUCTASE SDR FAMILY MEMBER 7B"/>
    <property type="match status" value="1"/>
</dbReference>
<evidence type="ECO:0000313" key="5">
    <source>
        <dbReference type="EMBL" id="RZQ60210.1"/>
    </source>
</evidence>
<protein>
    <submittedName>
        <fullName evidence="5">SDR family NAD(P)-dependent oxidoreductase</fullName>
    </submittedName>
</protein>
<comment type="caution">
    <text evidence="5">The sequence shown here is derived from an EMBL/GenBank/DDBJ whole genome shotgun (WGS) entry which is preliminary data.</text>
</comment>
<keyword evidence="6" id="KW-1185">Reference proteome</keyword>
<name>A0A4Q7IYY1_9PSEU</name>
<dbReference type="PRINTS" id="PR00080">
    <property type="entry name" value="SDRFAMILY"/>
</dbReference>